<dbReference type="GO" id="GO:0000781">
    <property type="term" value="C:chromosome, telomeric region"/>
    <property type="evidence" value="ECO:0007669"/>
    <property type="project" value="UniProtKB-SubCell"/>
</dbReference>
<evidence type="ECO:0000256" key="11">
    <source>
        <dbReference type="ARBA" id="ARBA00023204"/>
    </source>
</evidence>
<comment type="similarity">
    <text evidence="4">Belongs to the DNA repair metallo-beta-lactamase (DRMBL) family.</text>
</comment>
<feature type="domain" description="DNA repair metallo-beta-lactamase" evidence="16">
    <location>
        <begin position="221"/>
        <end position="317"/>
    </location>
</feature>
<evidence type="ECO:0000259" key="16">
    <source>
        <dbReference type="Pfam" id="PF07522"/>
    </source>
</evidence>
<reference evidence="17" key="1">
    <citation type="submission" date="2015-11" db="EMBL/GenBank/DDBJ databases">
        <title>De novo transcriptome assembly of four potential Pierce s Disease insect vectors from Arizona vineyards.</title>
        <authorList>
            <person name="Tassone E.E."/>
        </authorList>
    </citation>
    <scope>NUCLEOTIDE SEQUENCE</scope>
</reference>
<dbReference type="GO" id="GO:0006303">
    <property type="term" value="P:double-strand break repair via nonhomologous end joining"/>
    <property type="evidence" value="ECO:0007669"/>
    <property type="project" value="TreeGrafter"/>
</dbReference>
<gene>
    <name evidence="17" type="ORF">g.26470</name>
</gene>
<organism evidence="17">
    <name type="scientific">Graphocephala atropunctata</name>
    <dbReference type="NCBI Taxonomy" id="36148"/>
    <lineage>
        <taxon>Eukaryota</taxon>
        <taxon>Metazoa</taxon>
        <taxon>Ecdysozoa</taxon>
        <taxon>Arthropoda</taxon>
        <taxon>Hexapoda</taxon>
        <taxon>Insecta</taxon>
        <taxon>Pterygota</taxon>
        <taxon>Neoptera</taxon>
        <taxon>Paraneoptera</taxon>
        <taxon>Hemiptera</taxon>
        <taxon>Auchenorrhyncha</taxon>
        <taxon>Membracoidea</taxon>
        <taxon>Cicadellidae</taxon>
        <taxon>Cicadellinae</taxon>
        <taxon>Cicadellini</taxon>
        <taxon>Graphocephala</taxon>
    </lineage>
</organism>
<dbReference type="GO" id="GO:0005634">
    <property type="term" value="C:nucleus"/>
    <property type="evidence" value="ECO:0007669"/>
    <property type="project" value="UniProtKB-SubCell"/>
</dbReference>
<dbReference type="GO" id="GO:0035312">
    <property type="term" value="F:5'-3' DNA exonuclease activity"/>
    <property type="evidence" value="ECO:0007669"/>
    <property type="project" value="TreeGrafter"/>
</dbReference>
<dbReference type="InterPro" id="IPR036866">
    <property type="entry name" value="RibonucZ/Hydroxyglut_hydro"/>
</dbReference>
<dbReference type="Gene3D" id="3.60.15.10">
    <property type="entry name" value="Ribonuclease Z/Hydroxyacylglutathione hydrolase-like"/>
    <property type="match status" value="1"/>
</dbReference>
<sequence>MRAMNGHIISGTSICVDYWQSTPNQKYLHFLSHLHADHTVNLKPSFADYIYTSPFNGWLVKRWFKINPELVVSMSVGASHILYDESSESHFSITLLDANHCPGSVMFLFQGTFGNILYTGDFRYNPDVLEHPMLKSVIENDSVNRLYLDNTFAAEHCEFPPRQQVLQEVISLVRNHPGHHVVIGVRKLGKEEVMRAIALALEEKVLVSKERFKILSYLQYENLFTTESEESRIHVKEIHQINNLYLHRLQEEKGPVLTILLTALYSVMPPGLGKCTARLMKAVEGVHHLPYSDHSCHSELVEFVSKVKPHIIYPIVTTKLENNGKLGSQDSSDISDVLLRQCTWHNSVIPQSIIDLSKAPLGTDDSPRGIPGREVEEMPCSNIVSNKFTEDESGSICQSPDIVSQKRALSTLQKGCSLLTSDSSNSMQPDNATGCYTSQSLEDDDYTLMSEDELAHVNIAVACPIVGLSKDDPMTINDSNLIDSNSISLKDLSAIEKVKTPTDSPRSSSIIQPKRRHILCNSNDSEKSQYFTCSTVTPGITDDLKLLNVKDDHSKLRETVTQVPNSGNDLRDDIEDNLIHRMSVDKNDFIEKEMENSPLYLTSYEHFKSSLKPKSSYCKIVSTPYISKKRASSEISVLSPKEINSLDLGKNSNQESKSWITEMNSEKSPSADQLTLVDYHDSSDSESILTNSGYTSCKNSAIQNRTFQKKIQKNIDIAVKFSDLLGNVCQCDSDPDCFCKAVSSANRKILPSTTENTSMNEKNNSPPTNNCTKNIISNNLFYLADSSFYCDIIKGNTYKKWRNNALKSKNNVDKVAQVNNNNIWDEYDWQKIFHQK</sequence>
<dbReference type="EC" id="3.5.2.6" evidence="5"/>
<proteinExistence type="inferred from homology"/>
<keyword evidence="11" id="KW-0234">DNA repair</keyword>
<dbReference type="GO" id="GO:0036297">
    <property type="term" value="P:interstrand cross-link repair"/>
    <property type="evidence" value="ECO:0007669"/>
    <property type="project" value="TreeGrafter"/>
</dbReference>
<evidence type="ECO:0000256" key="3">
    <source>
        <dbReference type="ARBA" id="ARBA00004574"/>
    </source>
</evidence>
<evidence type="ECO:0000256" key="9">
    <source>
        <dbReference type="ARBA" id="ARBA00022801"/>
    </source>
</evidence>
<evidence type="ECO:0000256" key="15">
    <source>
        <dbReference type="ARBA" id="ARBA00042738"/>
    </source>
</evidence>
<evidence type="ECO:0000313" key="17">
    <source>
        <dbReference type="EMBL" id="JAT26417.1"/>
    </source>
</evidence>
<evidence type="ECO:0000256" key="12">
    <source>
        <dbReference type="ARBA" id="ARBA00023242"/>
    </source>
</evidence>
<evidence type="ECO:0000256" key="5">
    <source>
        <dbReference type="ARBA" id="ARBA00012865"/>
    </source>
</evidence>
<comment type="catalytic activity">
    <reaction evidence="1">
        <text>a beta-lactam + H2O = a substituted beta-amino acid</text>
        <dbReference type="Rhea" id="RHEA:20401"/>
        <dbReference type="ChEBI" id="CHEBI:15377"/>
        <dbReference type="ChEBI" id="CHEBI:35627"/>
        <dbReference type="ChEBI" id="CHEBI:140347"/>
        <dbReference type="EC" id="3.5.2.6"/>
    </reaction>
</comment>
<keyword evidence="7" id="KW-0540">Nuclease</keyword>
<dbReference type="InterPro" id="IPR011084">
    <property type="entry name" value="DRMBL"/>
</dbReference>
<evidence type="ECO:0000256" key="2">
    <source>
        <dbReference type="ARBA" id="ARBA00004123"/>
    </source>
</evidence>
<keyword evidence="8" id="KW-0227">DNA damage</keyword>
<keyword evidence="9" id="KW-0378">Hydrolase</keyword>
<dbReference type="Pfam" id="PF07522">
    <property type="entry name" value="DRMBL"/>
    <property type="match status" value="1"/>
</dbReference>
<dbReference type="EMBL" id="GEBQ01013560">
    <property type="protein sequence ID" value="JAT26417.1"/>
    <property type="molecule type" value="Transcribed_RNA"/>
</dbReference>
<accession>A0A1B6LS16</accession>
<evidence type="ECO:0000256" key="8">
    <source>
        <dbReference type="ARBA" id="ARBA00022763"/>
    </source>
</evidence>
<evidence type="ECO:0000256" key="14">
    <source>
        <dbReference type="ARBA" id="ARBA00041693"/>
    </source>
</evidence>
<comment type="subcellular location">
    <subcellularLocation>
        <location evidence="3">Chromosome</location>
        <location evidence="3">Telomere</location>
    </subcellularLocation>
    <subcellularLocation>
        <location evidence="2">Nucleus</location>
    </subcellularLocation>
</comment>
<protein>
    <recommendedName>
        <fullName evidence="13">5' exonuclease Apollo</fullName>
        <ecNumber evidence="5">3.5.2.6</ecNumber>
    </recommendedName>
    <alternativeName>
        <fullName evidence="14">DNA cross-link repair 1B protein</fullName>
    </alternativeName>
    <alternativeName>
        <fullName evidence="15">SNM1 homolog B</fullName>
    </alternativeName>
</protein>
<name>A0A1B6LS16_9HEMI</name>
<dbReference type="Gene3D" id="3.40.50.12650">
    <property type="match status" value="1"/>
</dbReference>
<dbReference type="PANTHER" id="PTHR23240">
    <property type="entry name" value="DNA CROSS-LINK REPAIR PROTEIN PSO2/SNM1-RELATED"/>
    <property type="match status" value="1"/>
</dbReference>
<dbReference type="PANTHER" id="PTHR23240:SF26">
    <property type="entry name" value="5' EXONUCLEASE APOLLO"/>
    <property type="match status" value="1"/>
</dbReference>
<keyword evidence="6" id="KW-0158">Chromosome</keyword>
<evidence type="ECO:0000256" key="13">
    <source>
        <dbReference type="ARBA" id="ARBA00039555"/>
    </source>
</evidence>
<evidence type="ECO:0000256" key="1">
    <source>
        <dbReference type="ARBA" id="ARBA00001526"/>
    </source>
</evidence>
<evidence type="ECO:0000256" key="7">
    <source>
        <dbReference type="ARBA" id="ARBA00022722"/>
    </source>
</evidence>
<dbReference type="GO" id="GO:0003684">
    <property type="term" value="F:damaged DNA binding"/>
    <property type="evidence" value="ECO:0007669"/>
    <property type="project" value="TreeGrafter"/>
</dbReference>
<keyword evidence="12" id="KW-0539">Nucleus</keyword>
<keyword evidence="10" id="KW-0779">Telomere</keyword>
<evidence type="ECO:0000256" key="6">
    <source>
        <dbReference type="ARBA" id="ARBA00022454"/>
    </source>
</evidence>
<dbReference type="SUPFAM" id="SSF56281">
    <property type="entry name" value="Metallo-hydrolase/oxidoreductase"/>
    <property type="match status" value="1"/>
</dbReference>
<dbReference type="AlphaFoldDB" id="A0A1B6LS16"/>
<dbReference type="GO" id="GO:0000723">
    <property type="term" value="P:telomere maintenance"/>
    <property type="evidence" value="ECO:0007669"/>
    <property type="project" value="TreeGrafter"/>
</dbReference>
<evidence type="ECO:0000256" key="4">
    <source>
        <dbReference type="ARBA" id="ARBA00010304"/>
    </source>
</evidence>
<dbReference type="GO" id="GO:0008800">
    <property type="term" value="F:beta-lactamase activity"/>
    <property type="evidence" value="ECO:0007669"/>
    <property type="project" value="UniProtKB-EC"/>
</dbReference>
<evidence type="ECO:0000256" key="10">
    <source>
        <dbReference type="ARBA" id="ARBA00022895"/>
    </source>
</evidence>